<reference evidence="9 10" key="1">
    <citation type="submission" date="2019-03" db="EMBL/GenBank/DDBJ databases">
        <title>Genomic Encyclopedia of Type Strains, Phase III (KMG-III): the genomes of soil and plant-associated and newly described type strains.</title>
        <authorList>
            <person name="Whitman W."/>
        </authorList>
    </citation>
    <scope>NUCLEOTIDE SEQUENCE [LARGE SCALE GENOMIC DNA]</scope>
    <source>
        <strain evidence="9 10">VKM Ac-2575</strain>
    </source>
</reference>
<evidence type="ECO:0000313" key="9">
    <source>
        <dbReference type="EMBL" id="TDU89805.1"/>
    </source>
</evidence>
<dbReference type="OrthoDB" id="5189646at2"/>
<keyword evidence="5 7" id="KW-0472">Membrane</keyword>
<dbReference type="HAMAP" id="MF_00631">
    <property type="entry name" value="CrgA"/>
    <property type="match status" value="1"/>
</dbReference>
<evidence type="ECO:0000256" key="1">
    <source>
        <dbReference type="ARBA" id="ARBA00022475"/>
    </source>
</evidence>
<dbReference type="AlphaFoldDB" id="A0A4R7TCP4"/>
<dbReference type="Pfam" id="PF06781">
    <property type="entry name" value="CrgA"/>
    <property type="match status" value="1"/>
</dbReference>
<evidence type="ECO:0000256" key="5">
    <source>
        <dbReference type="ARBA" id="ARBA00023136"/>
    </source>
</evidence>
<accession>A0A4R7TCP4</accession>
<comment type="similarity">
    <text evidence="7">Belongs to the CrgA family.</text>
</comment>
<keyword evidence="4 7" id="KW-1133">Transmembrane helix</keyword>
<proteinExistence type="inferred from homology"/>
<comment type="caution">
    <text evidence="9">The sequence shown here is derived from an EMBL/GenBank/DDBJ whole genome shotgun (WGS) entry which is preliminary data.</text>
</comment>
<comment type="subcellular location">
    <subcellularLocation>
        <location evidence="7">Cell membrane</location>
        <topology evidence="7">Multi-pass membrane protein</topology>
    </subcellularLocation>
</comment>
<feature type="compositionally biased region" description="Basic and acidic residues" evidence="8">
    <location>
        <begin position="12"/>
        <end position="23"/>
    </location>
</feature>
<dbReference type="GO" id="GO:0005886">
    <property type="term" value="C:plasma membrane"/>
    <property type="evidence" value="ECO:0007669"/>
    <property type="project" value="UniProtKB-SubCell"/>
</dbReference>
<sequence length="88" mass="9846">MPESSSRKTKKSSAEKVKVEKTPKKPRTTSRVWVAPLMLGCWLLGLAWLVVFYVAGQDIPVMKDLNNWNLLIGMGLIAVGFVVSTQWI</sequence>
<comment type="function">
    <text evidence="7">Involved in cell division.</text>
</comment>
<keyword evidence="6 7" id="KW-0131">Cell cycle</keyword>
<dbReference type="RefSeq" id="WP_112244926.1">
    <property type="nucleotide sequence ID" value="NZ_SOCE01000001.1"/>
</dbReference>
<evidence type="ECO:0000313" key="10">
    <source>
        <dbReference type="Proteomes" id="UP000295151"/>
    </source>
</evidence>
<evidence type="ECO:0000256" key="8">
    <source>
        <dbReference type="SAM" id="MobiDB-lite"/>
    </source>
</evidence>
<evidence type="ECO:0000256" key="4">
    <source>
        <dbReference type="ARBA" id="ARBA00022989"/>
    </source>
</evidence>
<gene>
    <name evidence="7" type="primary">crgA</name>
    <name evidence="9" type="ORF">EV138_3382</name>
</gene>
<evidence type="ECO:0000256" key="2">
    <source>
        <dbReference type="ARBA" id="ARBA00022618"/>
    </source>
</evidence>
<keyword evidence="1 7" id="KW-1003">Cell membrane</keyword>
<dbReference type="InterPro" id="IPR009619">
    <property type="entry name" value="CrgA"/>
</dbReference>
<evidence type="ECO:0000256" key="6">
    <source>
        <dbReference type="ARBA" id="ARBA00023306"/>
    </source>
</evidence>
<dbReference type="EMBL" id="SOCE01000001">
    <property type="protein sequence ID" value="TDU89805.1"/>
    <property type="molecule type" value="Genomic_DNA"/>
</dbReference>
<keyword evidence="3 7" id="KW-0812">Transmembrane</keyword>
<dbReference type="GO" id="GO:0051301">
    <property type="term" value="P:cell division"/>
    <property type="evidence" value="ECO:0007669"/>
    <property type="project" value="UniProtKB-UniRule"/>
</dbReference>
<protein>
    <recommendedName>
        <fullName evidence="7">Cell division protein CrgA</fullName>
    </recommendedName>
</protein>
<evidence type="ECO:0000256" key="7">
    <source>
        <dbReference type="HAMAP-Rule" id="MF_00631"/>
    </source>
</evidence>
<feature type="region of interest" description="Disordered" evidence="8">
    <location>
        <begin position="1"/>
        <end position="26"/>
    </location>
</feature>
<feature type="transmembrane region" description="Helical" evidence="7">
    <location>
        <begin position="68"/>
        <end position="87"/>
    </location>
</feature>
<feature type="transmembrane region" description="Helical" evidence="7">
    <location>
        <begin position="32"/>
        <end position="56"/>
    </location>
</feature>
<evidence type="ECO:0000256" key="3">
    <source>
        <dbReference type="ARBA" id="ARBA00022692"/>
    </source>
</evidence>
<keyword evidence="10" id="KW-1185">Reference proteome</keyword>
<name>A0A4R7TCP4_9ACTN</name>
<organism evidence="9 10">
    <name type="scientific">Kribbella voronezhensis</name>
    <dbReference type="NCBI Taxonomy" id="2512212"/>
    <lineage>
        <taxon>Bacteria</taxon>
        <taxon>Bacillati</taxon>
        <taxon>Actinomycetota</taxon>
        <taxon>Actinomycetes</taxon>
        <taxon>Propionibacteriales</taxon>
        <taxon>Kribbellaceae</taxon>
        <taxon>Kribbella</taxon>
    </lineage>
</organism>
<keyword evidence="2 7" id="KW-0132">Cell division</keyword>
<dbReference type="Proteomes" id="UP000295151">
    <property type="component" value="Unassembled WGS sequence"/>
</dbReference>